<dbReference type="Pfam" id="PF03616">
    <property type="entry name" value="Glt_symporter"/>
    <property type="match status" value="1"/>
</dbReference>
<feature type="transmembrane region" description="Helical" evidence="1">
    <location>
        <begin position="352"/>
        <end position="373"/>
    </location>
</feature>
<organism evidence="2 4">
    <name type="scientific">Clostridium symbiosum</name>
    <name type="common">Bacteroides symbiosus</name>
    <dbReference type="NCBI Taxonomy" id="1512"/>
    <lineage>
        <taxon>Bacteria</taxon>
        <taxon>Bacillati</taxon>
        <taxon>Bacillota</taxon>
        <taxon>Clostridia</taxon>
        <taxon>Lachnospirales</taxon>
        <taxon>Lachnospiraceae</taxon>
        <taxon>Otoolea</taxon>
    </lineage>
</organism>
<comment type="caution">
    <text evidence="2">The sequence shown here is derived from an EMBL/GenBank/DDBJ whole genome shotgun (WGS) entry which is preliminary data.</text>
</comment>
<feature type="transmembrane region" description="Helical" evidence="1">
    <location>
        <begin position="33"/>
        <end position="53"/>
    </location>
</feature>
<dbReference type="RefSeq" id="WP_003502748.1">
    <property type="nucleotide sequence ID" value="NZ_CABHNX010000228.1"/>
</dbReference>
<feature type="transmembrane region" description="Helical" evidence="1">
    <location>
        <begin position="404"/>
        <end position="433"/>
    </location>
</feature>
<dbReference type="PANTHER" id="PTHR36178">
    <property type="entry name" value="SLR0625 PROTEIN"/>
    <property type="match status" value="1"/>
</dbReference>
<proteinExistence type="predicted"/>
<dbReference type="Proteomes" id="UP001300871">
    <property type="component" value="Unassembled WGS sequence"/>
</dbReference>
<feature type="transmembrane region" description="Helical" evidence="1">
    <location>
        <begin position="65"/>
        <end position="83"/>
    </location>
</feature>
<feature type="transmembrane region" description="Helical" evidence="1">
    <location>
        <begin position="291"/>
        <end position="309"/>
    </location>
</feature>
<evidence type="ECO:0000313" key="4">
    <source>
        <dbReference type="Proteomes" id="UP001203136"/>
    </source>
</evidence>
<dbReference type="PANTHER" id="PTHR36178:SF1">
    <property type="entry name" value="SODIUM_GLUTAMATE SYMPORTER"/>
    <property type="match status" value="1"/>
</dbReference>
<dbReference type="AlphaFoldDB" id="A0AAW6ARB5"/>
<gene>
    <name evidence="2" type="ORF">K5I21_18730</name>
    <name evidence="3" type="ORF">PM006_04740</name>
</gene>
<dbReference type="Proteomes" id="UP001203136">
    <property type="component" value="Unassembled WGS sequence"/>
</dbReference>
<feature type="transmembrane region" description="Helical" evidence="1">
    <location>
        <begin position="321"/>
        <end position="340"/>
    </location>
</feature>
<name>A0AAW6ARB5_CLOSY</name>
<evidence type="ECO:0000256" key="1">
    <source>
        <dbReference type="SAM" id="Phobius"/>
    </source>
</evidence>
<dbReference type="GO" id="GO:0015501">
    <property type="term" value="F:glutamate:sodium symporter activity"/>
    <property type="evidence" value="ECO:0007669"/>
    <property type="project" value="InterPro"/>
</dbReference>
<dbReference type="InterPro" id="IPR004445">
    <property type="entry name" value="GltS"/>
</dbReference>
<reference evidence="3" key="2">
    <citation type="submission" date="2023-01" db="EMBL/GenBank/DDBJ databases">
        <title>Human gut microbiome strain richness.</title>
        <authorList>
            <person name="Chen-Liaw A."/>
        </authorList>
    </citation>
    <scope>NUCLEOTIDE SEQUENCE</scope>
    <source>
        <strain evidence="3">B1_m1001713B170214d0_201011</strain>
    </source>
</reference>
<feature type="transmembrane region" description="Helical" evidence="1">
    <location>
        <begin position="159"/>
        <end position="184"/>
    </location>
</feature>
<reference evidence="2" key="1">
    <citation type="journal article" date="2022" name="Cell Host Microbe">
        <title>Colonization of the live biotherapeutic product VE303 and modulation of the microbiota and metabolites in healthy volunteers.</title>
        <authorList>
            <person name="Dsouza M."/>
            <person name="Menon R."/>
            <person name="Crossette E."/>
            <person name="Bhattarai S.K."/>
            <person name="Schneider J."/>
            <person name="Kim Y.G."/>
            <person name="Reddy S."/>
            <person name="Caballero S."/>
            <person name="Felix C."/>
            <person name="Cornacchione L."/>
            <person name="Hendrickson J."/>
            <person name="Watson A.R."/>
            <person name="Minot S.S."/>
            <person name="Greenfield N."/>
            <person name="Schopf L."/>
            <person name="Szabady R."/>
            <person name="Patarroyo J."/>
            <person name="Smith W."/>
            <person name="Harrison P."/>
            <person name="Kuijper E.J."/>
            <person name="Kelly C.P."/>
            <person name="Olle B."/>
            <person name="Bobilev D."/>
            <person name="Silber J.L."/>
            <person name="Bucci V."/>
            <person name="Roberts B."/>
            <person name="Faith J."/>
            <person name="Norman J.M."/>
        </authorList>
    </citation>
    <scope>NUCLEOTIDE SEQUENCE</scope>
    <source>
        <strain evidence="2">VE303-04</strain>
    </source>
</reference>
<sequence>MTIKTLCSDMLLLAVFMLMGFFIREYIKPLQKLFLPASLIGGLLILLLGQQVLGVVTVPDSYSGIPNVLIDIVMASLVFGVSFNRDKIFSYLDYVCVPMTAYGLQMCLGTGLGYLLSQIWPGLPKGWGIMGVFSFHGGHGTAGAAAATFEELGVEGNMAVGMVLSTFGLIMAMMVGMVLVNYGVRKGWATYVKEPKAQPSWFYGGTLPEENRKPTGHTVTTGISINHLALQTCWLLCALFVGRQLFSFIGNFWSEIKVLPSVLHGVIGGAVLWKVLEILKLDRFVDIKTIKLISGFLLELVVFTAMATLDVEFISTYIAPLLIYTFTLCAVTVPCVLITAKKFCKHEWFEKAMMAFGAATGNTSTGLALVRAVDPDSNSSAGDTHGVYTTLTCWKDSFVGLAPMWLMTGIGLTMGVGAALMVGFAAVGFGYFARKKQQA</sequence>
<feature type="transmembrane region" description="Helical" evidence="1">
    <location>
        <begin position="6"/>
        <end position="26"/>
    </location>
</feature>
<keyword evidence="1" id="KW-0472">Membrane</keyword>
<dbReference type="EMBL" id="JAINVB010000001">
    <property type="protein sequence ID" value="MCK0087866.1"/>
    <property type="molecule type" value="Genomic_DNA"/>
</dbReference>
<accession>A0AAW6ARB5</accession>
<keyword evidence="1" id="KW-0812">Transmembrane</keyword>
<keyword evidence="1" id="KW-1133">Transmembrane helix</keyword>
<dbReference type="GO" id="GO:0016020">
    <property type="term" value="C:membrane"/>
    <property type="evidence" value="ECO:0007669"/>
    <property type="project" value="InterPro"/>
</dbReference>
<dbReference type="GO" id="GO:0015813">
    <property type="term" value="P:L-glutamate transmembrane transport"/>
    <property type="evidence" value="ECO:0007669"/>
    <property type="project" value="InterPro"/>
</dbReference>
<evidence type="ECO:0000313" key="2">
    <source>
        <dbReference type="EMBL" id="MCK0087866.1"/>
    </source>
</evidence>
<feature type="transmembrane region" description="Helical" evidence="1">
    <location>
        <begin position="95"/>
        <end position="116"/>
    </location>
</feature>
<dbReference type="GeneID" id="57969160"/>
<protein>
    <submittedName>
        <fullName evidence="3">Sodium/glutamate symporter</fullName>
    </submittedName>
    <submittedName>
        <fullName evidence="2">Sodium:glutamate symporter</fullName>
    </submittedName>
</protein>
<dbReference type="EMBL" id="JAQLGM010000007">
    <property type="protein sequence ID" value="MDB1999497.1"/>
    <property type="molecule type" value="Genomic_DNA"/>
</dbReference>
<evidence type="ECO:0000313" key="3">
    <source>
        <dbReference type="EMBL" id="MDB1999497.1"/>
    </source>
</evidence>